<accession>W7ITN0</accession>
<feature type="transmembrane region" description="Helical" evidence="8">
    <location>
        <begin position="647"/>
        <end position="672"/>
    </location>
</feature>
<organism evidence="10 11">
    <name type="scientific">Actinokineospora spheciospongiae</name>
    <dbReference type="NCBI Taxonomy" id="909613"/>
    <lineage>
        <taxon>Bacteria</taxon>
        <taxon>Bacillati</taxon>
        <taxon>Actinomycetota</taxon>
        <taxon>Actinomycetes</taxon>
        <taxon>Pseudonocardiales</taxon>
        <taxon>Pseudonocardiaceae</taxon>
        <taxon>Actinokineospora</taxon>
    </lineage>
</organism>
<evidence type="ECO:0000256" key="7">
    <source>
        <dbReference type="SAM" id="MobiDB-lite"/>
    </source>
</evidence>
<feature type="transmembrane region" description="Helical" evidence="8">
    <location>
        <begin position="247"/>
        <end position="272"/>
    </location>
</feature>
<protein>
    <submittedName>
        <fullName evidence="10">Putative integral membrane export protein</fullName>
    </submittedName>
</protein>
<dbReference type="Gene3D" id="1.20.1640.10">
    <property type="entry name" value="Multidrug efflux transporter AcrB transmembrane domain"/>
    <property type="match status" value="2"/>
</dbReference>
<keyword evidence="11" id="KW-1185">Reference proteome</keyword>
<keyword evidence="6 8" id="KW-0472">Membrane</keyword>
<evidence type="ECO:0000256" key="5">
    <source>
        <dbReference type="ARBA" id="ARBA00022989"/>
    </source>
</evidence>
<feature type="transmembrane region" description="Helical" evidence="8">
    <location>
        <begin position="571"/>
        <end position="592"/>
    </location>
</feature>
<evidence type="ECO:0000256" key="4">
    <source>
        <dbReference type="ARBA" id="ARBA00022692"/>
    </source>
</evidence>
<evidence type="ECO:0000256" key="3">
    <source>
        <dbReference type="ARBA" id="ARBA00022475"/>
    </source>
</evidence>
<keyword evidence="5 8" id="KW-1133">Transmembrane helix</keyword>
<dbReference type="InterPro" id="IPR050545">
    <property type="entry name" value="Mycobact_MmpL"/>
</dbReference>
<dbReference type="InterPro" id="IPR000731">
    <property type="entry name" value="SSD"/>
</dbReference>
<dbReference type="GO" id="GO:0005886">
    <property type="term" value="C:plasma membrane"/>
    <property type="evidence" value="ECO:0007669"/>
    <property type="project" value="UniProtKB-SubCell"/>
</dbReference>
<evidence type="ECO:0000313" key="10">
    <source>
        <dbReference type="EMBL" id="EWC64275.1"/>
    </source>
</evidence>
<proteinExistence type="inferred from homology"/>
<keyword evidence="3" id="KW-1003">Cell membrane</keyword>
<comment type="caution">
    <text evidence="10">The sequence shown here is derived from an EMBL/GenBank/DDBJ whole genome shotgun (WGS) entry which is preliminary data.</text>
</comment>
<dbReference type="Pfam" id="PF03176">
    <property type="entry name" value="MMPL"/>
    <property type="match status" value="2"/>
</dbReference>
<evidence type="ECO:0000259" key="9">
    <source>
        <dbReference type="PROSITE" id="PS50156"/>
    </source>
</evidence>
<feature type="transmembrane region" description="Helical" evidence="8">
    <location>
        <begin position="159"/>
        <end position="177"/>
    </location>
</feature>
<evidence type="ECO:0000256" key="2">
    <source>
        <dbReference type="ARBA" id="ARBA00010157"/>
    </source>
</evidence>
<feature type="region of interest" description="Disordered" evidence="7">
    <location>
        <begin position="696"/>
        <end position="732"/>
    </location>
</feature>
<dbReference type="PATRIC" id="fig|909613.9.peg.411"/>
<feature type="transmembrane region" description="Helical" evidence="8">
    <location>
        <begin position="184"/>
        <end position="202"/>
    </location>
</feature>
<feature type="transmembrane region" description="Helical" evidence="8">
    <location>
        <begin position="510"/>
        <end position="531"/>
    </location>
</feature>
<feature type="transmembrane region" description="Helical" evidence="8">
    <location>
        <begin position="538"/>
        <end position="559"/>
    </location>
</feature>
<dbReference type="EMBL" id="AYXG01000016">
    <property type="protein sequence ID" value="EWC64275.1"/>
    <property type="molecule type" value="Genomic_DNA"/>
</dbReference>
<feature type="transmembrane region" description="Helical" evidence="8">
    <location>
        <begin position="349"/>
        <end position="369"/>
    </location>
</feature>
<name>W7ITN0_9PSEU</name>
<comment type="subcellular location">
    <subcellularLocation>
        <location evidence="1">Cell membrane</location>
        <topology evidence="1">Multi-pass membrane protein</topology>
    </subcellularLocation>
</comment>
<sequence length="732" mass="76831">MWLAVLAGVTFGAQSVGVDFRDILALPTSDSTTAQELLQESAGGVSGATERVVFEATGVPVSDQSVQGRIEPMLAEVAALPHVETVVSPYSPQGAAQVSPQGQVAFATVTFDVKADDLTIEEAKRFVEVATGAQGGVLRIAVDGAVAGRTLAPPDLDDAGLGLLAAALVLLFTFGSLFSMLVPILTAIISVGTAIGVVGLLTHLMDVPTVSQEIVVLLGLGVGVDYALFVVTRYRQALVGGARQEDALGLAAATSGRSVLFAGVTVCVSLLGQFTVGISFLDGIAISSSIAVLMTMFAALTLLPALLKLFGIRILSASVRRDLTLRHRKVLPEGRRWGALARVVTRKPVWSTVVALLIIGALTVPVFSLRLGIPDAGLQAPTATTRQAYDMLAKGFGPGFTGPLVVVGRADSDEERRAAEEVHAELVGHPDVALAVPPVVSPTKGGGQITAVVVYPKASPQDEATDALVDSLRAEVIPRATDGTNAQLYVGGSTAVQSDFARAITDRLPLFLGTVVAISFLLLVVVFRSVLIPLTAAVMNLLAAAAMFGVLVAVFQWGWFGIAGTGPIEPYIPVFLFAGLFGLSMDYEVFLVSRIQEEYHRRGDTVEATVNGLAATGRTITAAALIMALVFISFVTTGDRVVQESGLGLTVAVLLDAVVIRIALVPAIMAMFGKANWWLPRWAGRVLPRLDVEGTGHSHRLEDDEEPPGPFDWFSPATEEQPEPKQLTGQVG</sequence>
<dbReference type="PANTHER" id="PTHR33406:SF11">
    <property type="entry name" value="MEMBRANE PROTEIN SCO6666-RELATED"/>
    <property type="match status" value="1"/>
</dbReference>
<dbReference type="AlphaFoldDB" id="W7ITN0"/>
<feature type="domain" description="SSD" evidence="9">
    <location>
        <begin position="181"/>
        <end position="309"/>
    </location>
</feature>
<dbReference type="eggNOG" id="COG2409">
    <property type="taxonomic scope" value="Bacteria"/>
</dbReference>
<feature type="transmembrane region" description="Helical" evidence="8">
    <location>
        <begin position="613"/>
        <end position="635"/>
    </location>
</feature>
<dbReference type="PANTHER" id="PTHR33406">
    <property type="entry name" value="MEMBRANE PROTEIN MJ1562-RELATED"/>
    <property type="match status" value="1"/>
</dbReference>
<evidence type="ECO:0000256" key="8">
    <source>
        <dbReference type="SAM" id="Phobius"/>
    </source>
</evidence>
<feature type="transmembrane region" description="Helical" evidence="8">
    <location>
        <begin position="214"/>
        <end position="235"/>
    </location>
</feature>
<comment type="similarity">
    <text evidence="2">Belongs to the resistance-nodulation-cell division (RND) (TC 2.A.6) family. MmpL subfamily.</text>
</comment>
<reference evidence="10 11" key="1">
    <citation type="journal article" date="2014" name="Genome Announc.">
        <title>Draft Genome Sequence of the Antitrypanosomally Active Sponge-Associated Bacterium Actinokineospora sp. Strain EG49.</title>
        <authorList>
            <person name="Harjes J."/>
            <person name="Ryu T."/>
            <person name="Abdelmohsen U.R."/>
            <person name="Moitinho-Silva L."/>
            <person name="Horn H."/>
            <person name="Ravasi T."/>
            <person name="Hentschel U."/>
        </authorList>
    </citation>
    <scope>NUCLEOTIDE SEQUENCE [LARGE SCALE GENOMIC DNA]</scope>
    <source>
        <strain evidence="10 11">EG49</strain>
    </source>
</reference>
<dbReference type="Proteomes" id="UP000019277">
    <property type="component" value="Unassembled WGS sequence"/>
</dbReference>
<evidence type="ECO:0000313" key="11">
    <source>
        <dbReference type="Proteomes" id="UP000019277"/>
    </source>
</evidence>
<gene>
    <name evidence="10" type="ORF">UO65_0398</name>
</gene>
<evidence type="ECO:0000256" key="1">
    <source>
        <dbReference type="ARBA" id="ARBA00004651"/>
    </source>
</evidence>
<dbReference type="SUPFAM" id="SSF82866">
    <property type="entry name" value="Multidrug efflux transporter AcrB transmembrane domain"/>
    <property type="match status" value="2"/>
</dbReference>
<dbReference type="STRING" id="909613.UO65_0398"/>
<dbReference type="PROSITE" id="PS50156">
    <property type="entry name" value="SSD"/>
    <property type="match status" value="1"/>
</dbReference>
<evidence type="ECO:0000256" key="6">
    <source>
        <dbReference type="ARBA" id="ARBA00023136"/>
    </source>
</evidence>
<feature type="transmembrane region" description="Helical" evidence="8">
    <location>
        <begin position="284"/>
        <end position="307"/>
    </location>
</feature>
<keyword evidence="4 8" id="KW-0812">Transmembrane</keyword>
<dbReference type="InterPro" id="IPR004869">
    <property type="entry name" value="MMPL_dom"/>
</dbReference>